<comment type="similarity">
    <text evidence="2 4">Belongs to the UDP-N-acetylglucosamine 2-epimerase family.</text>
</comment>
<comment type="caution">
    <text evidence="6">The sequence shown here is derived from an EMBL/GenBank/DDBJ whole genome shotgun (WGS) entry which is preliminary data.</text>
</comment>
<gene>
    <name evidence="6" type="ORF">FDA94_02935</name>
</gene>
<evidence type="ECO:0000313" key="6">
    <source>
        <dbReference type="EMBL" id="TKK90738.1"/>
    </source>
</evidence>
<dbReference type="Proteomes" id="UP000308705">
    <property type="component" value="Unassembled WGS sequence"/>
</dbReference>
<dbReference type="SUPFAM" id="SSF53756">
    <property type="entry name" value="UDP-Glycosyltransferase/glycogen phosphorylase"/>
    <property type="match status" value="1"/>
</dbReference>
<dbReference type="NCBIfam" id="TIGR00236">
    <property type="entry name" value="wecB"/>
    <property type="match status" value="1"/>
</dbReference>
<dbReference type="AlphaFoldDB" id="A0A4U3MM93"/>
<dbReference type="EMBL" id="SZQA01000002">
    <property type="protein sequence ID" value="TKK90738.1"/>
    <property type="molecule type" value="Genomic_DNA"/>
</dbReference>
<proteinExistence type="inferred from homology"/>
<dbReference type="CDD" id="cd03786">
    <property type="entry name" value="GTB_UDP-GlcNAc_2-Epimerase"/>
    <property type="match status" value="1"/>
</dbReference>
<dbReference type="OrthoDB" id="9803238at2"/>
<dbReference type="EC" id="5.1.3.14" evidence="3"/>
<evidence type="ECO:0000259" key="5">
    <source>
        <dbReference type="Pfam" id="PF02350"/>
    </source>
</evidence>
<dbReference type="Pfam" id="PF02350">
    <property type="entry name" value="Epimerase_2"/>
    <property type="match status" value="1"/>
</dbReference>
<dbReference type="PANTHER" id="PTHR43174:SF2">
    <property type="entry name" value="UDP-N-ACETYLGLUCOSAMINE 2-EPIMERASE"/>
    <property type="match status" value="1"/>
</dbReference>
<reference evidence="6 7" key="1">
    <citation type="submission" date="2019-04" db="EMBL/GenBank/DDBJ databases">
        <title>Herbidospora sp. NEAU-GS14.nov., a novel actinomycete isolated from soil.</title>
        <authorList>
            <person name="Han L."/>
        </authorList>
    </citation>
    <scope>NUCLEOTIDE SEQUENCE [LARGE SCALE GENOMIC DNA]</scope>
    <source>
        <strain evidence="6 7">NEAU-GS14</strain>
    </source>
</reference>
<protein>
    <recommendedName>
        <fullName evidence="3">UDP-N-acetylglucosamine 2-epimerase (non-hydrolyzing)</fullName>
        <ecNumber evidence="3">5.1.3.14</ecNumber>
    </recommendedName>
</protein>
<keyword evidence="7" id="KW-1185">Reference proteome</keyword>
<accession>A0A4U3MM93</accession>
<organism evidence="6 7">
    <name type="scientific">Herbidospora galbida</name>
    <dbReference type="NCBI Taxonomy" id="2575442"/>
    <lineage>
        <taxon>Bacteria</taxon>
        <taxon>Bacillati</taxon>
        <taxon>Actinomycetota</taxon>
        <taxon>Actinomycetes</taxon>
        <taxon>Streptosporangiales</taxon>
        <taxon>Streptosporangiaceae</taxon>
        <taxon>Herbidospora</taxon>
    </lineage>
</organism>
<keyword evidence="1 4" id="KW-0413">Isomerase</keyword>
<evidence type="ECO:0000313" key="7">
    <source>
        <dbReference type="Proteomes" id="UP000308705"/>
    </source>
</evidence>
<dbReference type="InterPro" id="IPR029767">
    <property type="entry name" value="WecB-like"/>
</dbReference>
<dbReference type="PANTHER" id="PTHR43174">
    <property type="entry name" value="UDP-N-ACETYLGLUCOSAMINE 2-EPIMERASE"/>
    <property type="match status" value="1"/>
</dbReference>
<dbReference type="GO" id="GO:0008761">
    <property type="term" value="F:UDP-N-acetylglucosamine 2-epimerase activity"/>
    <property type="evidence" value="ECO:0007669"/>
    <property type="project" value="UniProtKB-EC"/>
</dbReference>
<evidence type="ECO:0000256" key="3">
    <source>
        <dbReference type="ARBA" id="ARBA00038858"/>
    </source>
</evidence>
<evidence type="ECO:0000256" key="2">
    <source>
        <dbReference type="ARBA" id="ARBA00038209"/>
    </source>
</evidence>
<evidence type="ECO:0000256" key="4">
    <source>
        <dbReference type="RuleBase" id="RU003513"/>
    </source>
</evidence>
<name>A0A4U3MM93_9ACTN</name>
<dbReference type="InterPro" id="IPR003331">
    <property type="entry name" value="UDP_GlcNAc_Epimerase_2_dom"/>
</dbReference>
<sequence>MVKRVCVVVGTRPEAIKLGPVVPALRAFAEVDVVHTGQHGAVVGEVLALFGAEVSRGLRREAATLPVLTAEVVLGLDAVFEQLRPDLVVVQGDTTSAFGGALAAYLRRVPVAHVEAGLRSHRATPFPEEVNRRLIAPLADLHLAPTASARANLLAERIPADRVLVTGNTVIDALAAVLADRPAPRDRPLVVLTAHRRESWGEPMRRVARVADRLAAGHPGVDFVVATHLNPAVRQVFDQVVRPRANIRCVPPLPYREFARLLAVSALAITDSGGVQEEAAALGLPVLVMRDATERVEALDDGRAHLVGTDEDLVVKTAGLFLQSAVAGRVRHVAPCHYGDGHAAARVARACAELIHSEN</sequence>
<dbReference type="Gene3D" id="3.40.50.2000">
    <property type="entry name" value="Glycogen Phosphorylase B"/>
    <property type="match status" value="2"/>
</dbReference>
<evidence type="ECO:0000256" key="1">
    <source>
        <dbReference type="ARBA" id="ARBA00023235"/>
    </source>
</evidence>
<feature type="domain" description="UDP-N-acetylglucosamine 2-epimerase" evidence="5">
    <location>
        <begin position="29"/>
        <end position="350"/>
    </location>
</feature>